<dbReference type="EMBL" id="JBAMMX010000007">
    <property type="protein sequence ID" value="KAK6936873.1"/>
    <property type="molecule type" value="Genomic_DNA"/>
</dbReference>
<keyword evidence="3" id="KW-1185">Reference proteome</keyword>
<dbReference type="Proteomes" id="UP001370490">
    <property type="component" value="Unassembled WGS sequence"/>
</dbReference>
<evidence type="ECO:0000313" key="2">
    <source>
        <dbReference type="EMBL" id="KAK6936873.1"/>
    </source>
</evidence>
<comment type="caution">
    <text evidence="2">The sequence shown here is derived from an EMBL/GenBank/DDBJ whole genome shotgun (WGS) entry which is preliminary data.</text>
</comment>
<accession>A0AAN8ZJY8</accession>
<proteinExistence type="predicted"/>
<organism evidence="2 3">
    <name type="scientific">Dillenia turbinata</name>
    <dbReference type="NCBI Taxonomy" id="194707"/>
    <lineage>
        <taxon>Eukaryota</taxon>
        <taxon>Viridiplantae</taxon>
        <taxon>Streptophyta</taxon>
        <taxon>Embryophyta</taxon>
        <taxon>Tracheophyta</taxon>
        <taxon>Spermatophyta</taxon>
        <taxon>Magnoliopsida</taxon>
        <taxon>eudicotyledons</taxon>
        <taxon>Gunneridae</taxon>
        <taxon>Pentapetalae</taxon>
        <taxon>Dilleniales</taxon>
        <taxon>Dilleniaceae</taxon>
        <taxon>Dillenia</taxon>
    </lineage>
</organism>
<name>A0AAN8ZJY8_9MAGN</name>
<gene>
    <name evidence="2" type="ORF">RJ641_033903</name>
</gene>
<evidence type="ECO:0000256" key="1">
    <source>
        <dbReference type="SAM" id="MobiDB-lite"/>
    </source>
</evidence>
<evidence type="ECO:0000313" key="3">
    <source>
        <dbReference type="Proteomes" id="UP001370490"/>
    </source>
</evidence>
<sequence>MEQYPATKESVSILRFQRRWSSNADGDGRQDRGARRDRAAAGRHTIHEGSKGKELRPSENSIDHDNKMISGRRLRRITTVKIVTSVH</sequence>
<reference evidence="2 3" key="1">
    <citation type="submission" date="2023-12" db="EMBL/GenBank/DDBJ databases">
        <title>A high-quality genome assembly for Dillenia turbinata (Dilleniales).</title>
        <authorList>
            <person name="Chanderbali A."/>
        </authorList>
    </citation>
    <scope>NUCLEOTIDE SEQUENCE [LARGE SCALE GENOMIC DNA]</scope>
    <source>
        <strain evidence="2">LSX21</strain>
        <tissue evidence="2">Leaf</tissue>
    </source>
</reference>
<protein>
    <submittedName>
        <fullName evidence="2">Uncharacterized protein</fullName>
    </submittedName>
</protein>
<feature type="compositionally biased region" description="Basic and acidic residues" evidence="1">
    <location>
        <begin position="26"/>
        <end position="67"/>
    </location>
</feature>
<feature type="region of interest" description="Disordered" evidence="1">
    <location>
        <begin position="1"/>
        <end position="70"/>
    </location>
</feature>
<dbReference type="AlphaFoldDB" id="A0AAN8ZJY8"/>